<keyword evidence="1 3" id="KW-0479">Metal-binding</keyword>
<dbReference type="EMBL" id="NIVC01000803">
    <property type="protein sequence ID" value="PAA76669.1"/>
    <property type="molecule type" value="Genomic_DNA"/>
</dbReference>
<dbReference type="PANTHER" id="PTHR46016:SF1">
    <property type="entry name" value="RING-TYPE DOMAIN-CONTAINING PROTEIN"/>
    <property type="match status" value="1"/>
</dbReference>
<feature type="coiled-coil region" evidence="4">
    <location>
        <begin position="330"/>
        <end position="371"/>
    </location>
</feature>
<evidence type="ECO:0000256" key="4">
    <source>
        <dbReference type="SAM" id="Coils"/>
    </source>
</evidence>
<feature type="compositionally biased region" description="Low complexity" evidence="5">
    <location>
        <begin position="270"/>
        <end position="294"/>
    </location>
</feature>
<feature type="compositionally biased region" description="Low complexity" evidence="5">
    <location>
        <begin position="374"/>
        <end position="437"/>
    </location>
</feature>
<dbReference type="SUPFAM" id="SSF57850">
    <property type="entry name" value="RING/U-box"/>
    <property type="match status" value="1"/>
</dbReference>
<feature type="region of interest" description="Disordered" evidence="5">
    <location>
        <begin position="31"/>
        <end position="64"/>
    </location>
</feature>
<feature type="domain" description="RING-type" evidence="6">
    <location>
        <begin position="99"/>
        <end position="141"/>
    </location>
</feature>
<feature type="region of interest" description="Disordered" evidence="5">
    <location>
        <begin position="223"/>
        <end position="313"/>
    </location>
</feature>
<feature type="compositionally biased region" description="Low complexity" evidence="5">
    <location>
        <begin position="229"/>
        <end position="257"/>
    </location>
</feature>
<evidence type="ECO:0000256" key="2">
    <source>
        <dbReference type="ARBA" id="ARBA00022833"/>
    </source>
</evidence>
<dbReference type="PROSITE" id="PS50089">
    <property type="entry name" value="ZF_RING_2"/>
    <property type="match status" value="1"/>
</dbReference>
<organism evidence="7 8">
    <name type="scientific">Macrostomum lignano</name>
    <dbReference type="NCBI Taxonomy" id="282301"/>
    <lineage>
        <taxon>Eukaryota</taxon>
        <taxon>Metazoa</taxon>
        <taxon>Spiralia</taxon>
        <taxon>Lophotrochozoa</taxon>
        <taxon>Platyhelminthes</taxon>
        <taxon>Rhabditophora</taxon>
        <taxon>Macrostomorpha</taxon>
        <taxon>Macrostomida</taxon>
        <taxon>Macrostomidae</taxon>
        <taxon>Macrostomum</taxon>
    </lineage>
</organism>
<keyword evidence="4" id="KW-0175">Coiled coil</keyword>
<sequence>MSNVPGNEESEAGSLLQSLMLAMRQQQLMELQEALAESHRDQQPAQPQPQQQQQRAAAADSASEAGDEVYATKPNCKPGGYAEESFIHLSEADKEEFGCRICFNIIRDCYECRNAHRFCYACIYEWSEQSGQGSNLCPVCRCPGEYAHNASLNERLGKRRVRCTEAPPGKCNWRGCLSDLDGHKHRQYELHEIYTSSELPSLRPERTGETVSGQRLTTTELVKQHSEAKTAAAAATTPVETTAASTTAAGADSSGGARLLGRRQQDSARRLPSAQQRQQLQQQDSQPQQSQPLQYKRLVRPRPPPPSAAQRLRESREQLSLLMTLLTIQMQERQQAMQQAQLEARRREIERRRQLAEIDNLNRRLAQVAADVNQPTPQQQQQQQQRQLGQQQQPLQQPQQQRQLAQQQQPQQQAAPRLPAIGASVRSNSTTTQRGGTSRTGGGGGGSNGHA</sequence>
<evidence type="ECO:0000256" key="1">
    <source>
        <dbReference type="ARBA" id="ARBA00022771"/>
    </source>
</evidence>
<accession>A0A267FUI8</accession>
<evidence type="ECO:0000259" key="6">
    <source>
        <dbReference type="PROSITE" id="PS50089"/>
    </source>
</evidence>
<dbReference type="OrthoDB" id="6105938at2759"/>
<evidence type="ECO:0000256" key="3">
    <source>
        <dbReference type="PROSITE-ProRule" id="PRU00175"/>
    </source>
</evidence>
<evidence type="ECO:0000256" key="5">
    <source>
        <dbReference type="SAM" id="MobiDB-lite"/>
    </source>
</evidence>
<feature type="compositionally biased region" description="Gly residues" evidence="5">
    <location>
        <begin position="438"/>
        <end position="451"/>
    </location>
</feature>
<keyword evidence="8" id="KW-1185">Reference proteome</keyword>
<keyword evidence="1 3" id="KW-0863">Zinc-finger</keyword>
<feature type="region of interest" description="Disordered" evidence="5">
    <location>
        <begin position="371"/>
        <end position="451"/>
    </location>
</feature>
<name>A0A267FUI8_9PLAT</name>
<dbReference type="AlphaFoldDB" id="A0A267FUI8"/>
<dbReference type="GO" id="GO:0061630">
    <property type="term" value="F:ubiquitin protein ligase activity"/>
    <property type="evidence" value="ECO:0007669"/>
    <property type="project" value="TreeGrafter"/>
</dbReference>
<dbReference type="GO" id="GO:0000209">
    <property type="term" value="P:protein polyubiquitination"/>
    <property type="evidence" value="ECO:0007669"/>
    <property type="project" value="TreeGrafter"/>
</dbReference>
<gene>
    <name evidence="7" type="ORF">BOX15_Mlig007865g2</name>
</gene>
<protein>
    <recommendedName>
        <fullName evidence="6">RING-type domain-containing protein</fullName>
    </recommendedName>
</protein>
<dbReference type="Gene3D" id="3.30.40.10">
    <property type="entry name" value="Zinc/RING finger domain, C3HC4 (zinc finger)"/>
    <property type="match status" value="1"/>
</dbReference>
<dbReference type="Proteomes" id="UP000215902">
    <property type="component" value="Unassembled WGS sequence"/>
</dbReference>
<reference evidence="7 8" key="1">
    <citation type="submission" date="2017-06" db="EMBL/GenBank/DDBJ databases">
        <title>A platform for efficient transgenesis in Macrostomum lignano, a flatworm model organism for stem cell research.</title>
        <authorList>
            <person name="Berezikov E."/>
        </authorList>
    </citation>
    <scope>NUCLEOTIDE SEQUENCE [LARGE SCALE GENOMIC DNA]</scope>
    <source>
        <strain evidence="7">DV1</strain>
        <tissue evidence="7">Whole organism</tissue>
    </source>
</reference>
<dbReference type="PANTHER" id="PTHR46016">
    <property type="entry name" value="ZINC FINGER, RING/FYVE/PHD-TYPE"/>
    <property type="match status" value="1"/>
</dbReference>
<comment type="caution">
    <text evidence="7">The sequence shown here is derived from an EMBL/GenBank/DDBJ whole genome shotgun (WGS) entry which is preliminary data.</text>
</comment>
<keyword evidence="2" id="KW-0862">Zinc</keyword>
<dbReference type="InterPro" id="IPR001841">
    <property type="entry name" value="Znf_RING"/>
</dbReference>
<dbReference type="GO" id="GO:0008270">
    <property type="term" value="F:zinc ion binding"/>
    <property type="evidence" value="ECO:0007669"/>
    <property type="project" value="UniProtKB-KW"/>
</dbReference>
<dbReference type="InterPro" id="IPR013083">
    <property type="entry name" value="Znf_RING/FYVE/PHD"/>
</dbReference>
<dbReference type="GO" id="GO:0006511">
    <property type="term" value="P:ubiquitin-dependent protein catabolic process"/>
    <property type="evidence" value="ECO:0007669"/>
    <property type="project" value="TreeGrafter"/>
</dbReference>
<evidence type="ECO:0000313" key="7">
    <source>
        <dbReference type="EMBL" id="PAA76669.1"/>
    </source>
</evidence>
<proteinExistence type="predicted"/>
<dbReference type="InterPro" id="IPR051438">
    <property type="entry name" value="RNF_E3_ubiq-protein_ligase"/>
</dbReference>
<feature type="compositionally biased region" description="Low complexity" evidence="5">
    <location>
        <begin position="43"/>
        <end position="59"/>
    </location>
</feature>
<evidence type="ECO:0000313" key="8">
    <source>
        <dbReference type="Proteomes" id="UP000215902"/>
    </source>
</evidence>